<reference evidence="2" key="1">
    <citation type="submission" date="2016-12" db="EMBL/GenBank/DDBJ databases">
        <title>Discovery of methanogenic haloarchaea.</title>
        <authorList>
            <person name="Sorokin D.Y."/>
            <person name="Makarova K.S."/>
            <person name="Abbas B."/>
            <person name="Ferrer M."/>
            <person name="Golyshin P.N."/>
        </authorList>
    </citation>
    <scope>NUCLEOTIDE SEQUENCE [LARGE SCALE GENOMIC DNA]</scope>
    <source>
        <strain evidence="2">HMET1</strain>
    </source>
</reference>
<name>A0A1Q6DTY9_METT1</name>
<sequence length="417" mass="45569">MGRVSVGEVNKDTADMSFEERVLCFRDQVDELIESLEGGSNVVLDLCDSDRVMLKPNVCVGEGYETGAITDPALVRAIAGFIEDRGGSPFIAEGPVVGNTGEEVFRQSGYDEISDIELVDLYECDFVDKEVPDSVKKEIDQLEVLDQGCRFDSIEIAKEALKSDYIINIPSLKTHVLTKVTLSLKNMKGIISEREKKKFHKKGLVQGIVILNQLISPDLSIIDGLIGQEGLGPINGSSINSGLLIAGSGSTITDIVGSRYMGIEPNSSDVIEVSRNLIADSNIIEIGEAEYRDFKEPGEAKDYENVEICSENACSGCTSAVYSILARLDSEGELEEILSRYDDLVVYVGSAVEEKDEEGFEVAVGRCCAHLKQNVDLYLPGCPPIEMLSEDAIRTKALDKEPKNTTENEVKSFLKDK</sequence>
<dbReference type="AlphaFoldDB" id="A0A1Q6DTY9"/>
<dbReference type="STRING" id="1903181.BTN85_0285"/>
<evidence type="ECO:0000313" key="2">
    <source>
        <dbReference type="EMBL" id="OKY77813.1"/>
    </source>
</evidence>
<feature type="domain" description="DUF362" evidence="1">
    <location>
        <begin position="52"/>
        <end position="257"/>
    </location>
</feature>
<accession>A0A1Q6DTY9</accession>
<dbReference type="Pfam" id="PF04015">
    <property type="entry name" value="DUF362"/>
    <property type="match status" value="1"/>
</dbReference>
<organism evidence="2 3">
    <name type="scientific">Methanohalarchaeum thermophilum</name>
    <dbReference type="NCBI Taxonomy" id="1903181"/>
    <lineage>
        <taxon>Archaea</taxon>
        <taxon>Methanobacteriati</taxon>
        <taxon>Methanobacteriota</taxon>
        <taxon>Methanonatronarchaeia</taxon>
        <taxon>Methanonatronarchaeales</taxon>
        <taxon>Methanonatronarchaeaceae</taxon>
        <taxon>Candidatus Methanohalarchaeum</taxon>
    </lineage>
</organism>
<dbReference type="Proteomes" id="UP000185744">
    <property type="component" value="Unassembled WGS sequence"/>
</dbReference>
<dbReference type="InParanoid" id="A0A1Q6DTY9"/>
<keyword evidence="3" id="KW-1185">Reference proteome</keyword>
<dbReference type="EMBL" id="MSDW01000001">
    <property type="protein sequence ID" value="OKY77813.1"/>
    <property type="molecule type" value="Genomic_DNA"/>
</dbReference>
<gene>
    <name evidence="2" type="ORF">BTN85_0285</name>
</gene>
<proteinExistence type="predicted"/>
<protein>
    <recommendedName>
        <fullName evidence="1">DUF362 domain-containing protein</fullName>
    </recommendedName>
</protein>
<evidence type="ECO:0000259" key="1">
    <source>
        <dbReference type="Pfam" id="PF04015"/>
    </source>
</evidence>
<dbReference type="InterPro" id="IPR007160">
    <property type="entry name" value="DUF362"/>
</dbReference>
<comment type="caution">
    <text evidence="2">The sequence shown here is derived from an EMBL/GenBank/DDBJ whole genome shotgun (WGS) entry which is preliminary data.</text>
</comment>
<evidence type="ECO:0000313" key="3">
    <source>
        <dbReference type="Proteomes" id="UP000185744"/>
    </source>
</evidence>